<evidence type="ECO:0000256" key="4">
    <source>
        <dbReference type="ARBA" id="ARBA00023136"/>
    </source>
</evidence>
<sequence length="257" mass="28498">MKKILISSLVALGLSLFANADEKIIIGATSVPHAEILEAVKPVLKKSGYDLEIKEFFDYSLPNLALEDEDLDANYFQHIPYLTEFNKNKGTHLVTTVAVHIEPLGIYSKKVKSLDELKDGDSVAIPNDPTNEDRALNILAKAGLIKLNDEPLKTLIDIIENPKNLNFVEIEAAQIPRSLDDITLTAINTNYALSANLNPLKDSILLEDKDSPYVNYIVVKEGHENDKKIKALNDAVTSEDVKKFIIEKYQGAVLPAF</sequence>
<evidence type="ECO:0000256" key="2">
    <source>
        <dbReference type="ARBA" id="ARBA00008973"/>
    </source>
</evidence>
<name>A0A1S6U796_9BACT</name>
<keyword evidence="6" id="KW-0449">Lipoprotein</keyword>
<evidence type="ECO:0000313" key="8">
    <source>
        <dbReference type="Proteomes" id="UP000190868"/>
    </source>
</evidence>
<comment type="subcellular location">
    <subcellularLocation>
        <location evidence="1">Membrane</location>
        <topology evidence="1">Lipid-anchor</topology>
    </subcellularLocation>
</comment>
<gene>
    <name evidence="7" type="primary">metQ</name>
    <name evidence="7" type="ORF">CPIN18021_0813</name>
</gene>
<dbReference type="AlphaFoldDB" id="A0A1S6U796"/>
<accession>A0A1S6U796</accession>
<protein>
    <submittedName>
        <fullName evidence="7">DL-methionine ABC transporter MetINQ, substrate-binding protein</fullName>
    </submittedName>
</protein>
<evidence type="ECO:0000313" key="7">
    <source>
        <dbReference type="EMBL" id="AQW87624.1"/>
    </source>
</evidence>
<dbReference type="Proteomes" id="UP000190868">
    <property type="component" value="Chromosome"/>
</dbReference>
<comment type="similarity">
    <text evidence="2">Belongs to the NlpA lipoprotein family.</text>
</comment>
<evidence type="ECO:0000256" key="1">
    <source>
        <dbReference type="ARBA" id="ARBA00004635"/>
    </source>
</evidence>
<keyword evidence="4" id="KW-0472">Membrane</keyword>
<evidence type="ECO:0000256" key="3">
    <source>
        <dbReference type="ARBA" id="ARBA00022729"/>
    </source>
</evidence>
<dbReference type="PIRSF" id="PIRSF002854">
    <property type="entry name" value="MetQ"/>
    <property type="match status" value="1"/>
</dbReference>
<dbReference type="RefSeq" id="WP_078424467.1">
    <property type="nucleotide sequence ID" value="NZ_CP017258.1"/>
</dbReference>
<keyword evidence="3" id="KW-0732">Signal</keyword>
<keyword evidence="5" id="KW-0564">Palmitate</keyword>
<keyword evidence="8" id="KW-1185">Reference proteome</keyword>
<dbReference type="PANTHER" id="PTHR30429">
    <property type="entry name" value="D-METHIONINE-BINDING LIPOPROTEIN METQ"/>
    <property type="match status" value="1"/>
</dbReference>
<dbReference type="Gene3D" id="3.40.190.10">
    <property type="entry name" value="Periplasmic binding protein-like II"/>
    <property type="match status" value="2"/>
</dbReference>
<organism evidence="7 8">
    <name type="scientific">Campylobacter pinnipediorum subsp. caledonicus</name>
    <dbReference type="NCBI Taxonomy" id="1874362"/>
    <lineage>
        <taxon>Bacteria</taxon>
        <taxon>Pseudomonadati</taxon>
        <taxon>Campylobacterota</taxon>
        <taxon>Epsilonproteobacteria</taxon>
        <taxon>Campylobacterales</taxon>
        <taxon>Campylobacteraceae</taxon>
        <taxon>Campylobacter</taxon>
    </lineage>
</organism>
<proteinExistence type="inferred from homology"/>
<dbReference type="GO" id="GO:0016020">
    <property type="term" value="C:membrane"/>
    <property type="evidence" value="ECO:0007669"/>
    <property type="project" value="UniProtKB-SubCell"/>
</dbReference>
<dbReference type="Pfam" id="PF03180">
    <property type="entry name" value="Lipoprotein_9"/>
    <property type="match status" value="1"/>
</dbReference>
<evidence type="ECO:0000256" key="6">
    <source>
        <dbReference type="ARBA" id="ARBA00023288"/>
    </source>
</evidence>
<dbReference type="CDD" id="cd13597">
    <property type="entry name" value="PBP2_lipoprotein_Tp32"/>
    <property type="match status" value="1"/>
</dbReference>
<reference evidence="8" key="1">
    <citation type="submission" date="2016-09" db="EMBL/GenBank/DDBJ databases">
        <title>Comparative genomics of the Campylobacter concisus group.</title>
        <authorList>
            <person name="Miller W.G."/>
            <person name="Yee E."/>
            <person name="Chapman M.H."/>
            <person name="Huynh S."/>
            <person name="Bono J.L."/>
            <person name="On S.L.W."/>
            <person name="StLeger J."/>
            <person name="Foster G."/>
            <person name="Parker C.T."/>
        </authorList>
    </citation>
    <scope>NUCLEOTIDE SEQUENCE [LARGE SCALE GENOMIC DNA]</scope>
    <source>
        <strain evidence="8">RM18021</strain>
    </source>
</reference>
<dbReference type="EMBL" id="CP017258">
    <property type="protein sequence ID" value="AQW87624.1"/>
    <property type="molecule type" value="Genomic_DNA"/>
</dbReference>
<dbReference type="SUPFAM" id="SSF53850">
    <property type="entry name" value="Periplasmic binding protein-like II"/>
    <property type="match status" value="1"/>
</dbReference>
<dbReference type="InterPro" id="IPR004872">
    <property type="entry name" value="Lipoprotein_NlpA"/>
</dbReference>
<dbReference type="PANTHER" id="PTHR30429:SF0">
    <property type="entry name" value="METHIONINE-BINDING LIPOPROTEIN METQ"/>
    <property type="match status" value="1"/>
</dbReference>
<evidence type="ECO:0000256" key="5">
    <source>
        <dbReference type="ARBA" id="ARBA00023139"/>
    </source>
</evidence>